<comment type="caution">
    <text evidence="1">The sequence shown here is derived from an EMBL/GenBank/DDBJ whole genome shotgun (WGS) entry which is preliminary data.</text>
</comment>
<accession>A0ABW9AIZ1</accession>
<dbReference type="Gene3D" id="3.30.429.10">
    <property type="entry name" value="Macrophage Migration Inhibitory Factor"/>
    <property type="match status" value="1"/>
</dbReference>
<keyword evidence="2" id="KW-1185">Reference proteome</keyword>
<dbReference type="EMBL" id="JAQQEZ010000003">
    <property type="protein sequence ID" value="MFM0000555.1"/>
    <property type="molecule type" value="Genomic_DNA"/>
</dbReference>
<dbReference type="PANTHER" id="PTHR38460">
    <property type="entry name" value="TAUTOMERASE YOLI-RELATED"/>
    <property type="match status" value="1"/>
</dbReference>
<name>A0ABW9AIZ1_9BURK</name>
<evidence type="ECO:0000313" key="1">
    <source>
        <dbReference type="EMBL" id="MFM0000555.1"/>
    </source>
</evidence>
<dbReference type="SUPFAM" id="SSF55331">
    <property type="entry name" value="Tautomerase/MIF"/>
    <property type="match status" value="1"/>
</dbReference>
<protein>
    <submittedName>
        <fullName evidence="1">Tautomerase family protein</fullName>
    </submittedName>
</protein>
<dbReference type="Pfam" id="PF14552">
    <property type="entry name" value="Tautomerase_2"/>
    <property type="match status" value="1"/>
</dbReference>
<evidence type="ECO:0000313" key="2">
    <source>
        <dbReference type="Proteomes" id="UP001629230"/>
    </source>
</evidence>
<dbReference type="Proteomes" id="UP001629230">
    <property type="component" value="Unassembled WGS sequence"/>
</dbReference>
<dbReference type="InterPro" id="IPR037479">
    <property type="entry name" value="Tauto_MSAD"/>
</dbReference>
<dbReference type="PANTHER" id="PTHR38460:SF1">
    <property type="entry name" value="TAUTOMERASE YOLI-RELATED"/>
    <property type="match status" value="1"/>
</dbReference>
<dbReference type="RefSeq" id="WP_408176030.1">
    <property type="nucleotide sequence ID" value="NZ_JAQQEZ010000003.1"/>
</dbReference>
<organism evidence="1 2">
    <name type="scientific">Paraburkholderia dipogonis</name>
    <dbReference type="NCBI Taxonomy" id="1211383"/>
    <lineage>
        <taxon>Bacteria</taxon>
        <taxon>Pseudomonadati</taxon>
        <taxon>Pseudomonadota</taxon>
        <taxon>Betaproteobacteria</taxon>
        <taxon>Burkholderiales</taxon>
        <taxon>Burkholderiaceae</taxon>
        <taxon>Paraburkholderia</taxon>
    </lineage>
</organism>
<proteinExistence type="predicted"/>
<gene>
    <name evidence="1" type="ORF">PQR57_05975</name>
</gene>
<sequence>MPLIRIDVLQGRTEAEINSLLDAVHRAVVKAFEVPQTDRYQVLTEHNLRRLVAEDTGLGIVRTEKLTLVSVTTRPRSDESKRKFYSELTAELAANCGTGANDVIVSITTNSDSDWSFGNGVAQYLTGEL</sequence>
<dbReference type="InterPro" id="IPR014347">
    <property type="entry name" value="Tautomerase/MIF_sf"/>
</dbReference>
<reference evidence="1 2" key="1">
    <citation type="journal article" date="2024" name="Chem. Sci.">
        <title>Discovery of megapolipeptins by genome mining of a Burkholderiales bacteria collection.</title>
        <authorList>
            <person name="Paulo B.S."/>
            <person name="Recchia M.J.J."/>
            <person name="Lee S."/>
            <person name="Fergusson C.H."/>
            <person name="Romanowski S.B."/>
            <person name="Hernandez A."/>
            <person name="Krull N."/>
            <person name="Liu D.Y."/>
            <person name="Cavanagh H."/>
            <person name="Bos A."/>
            <person name="Gray C.A."/>
            <person name="Murphy B.T."/>
            <person name="Linington R.G."/>
            <person name="Eustaquio A.S."/>
        </authorList>
    </citation>
    <scope>NUCLEOTIDE SEQUENCE [LARGE SCALE GENOMIC DNA]</scope>
    <source>
        <strain evidence="1 2">RL17-350-BIC-A</strain>
    </source>
</reference>